<dbReference type="Gene3D" id="3.40.640.10">
    <property type="entry name" value="Type I PLP-dependent aspartate aminotransferase-like (Major domain)"/>
    <property type="match status" value="1"/>
</dbReference>
<sequence length="391" mass="41366">MRSVISRKSANSRQVDELNAFAQAKLDNLQAKDLKRGLDPTSRGVGGAIVRNGKASISFCDNDYLGLSQNPRVVAAAGAAAIRYGAGASASRLVSGDSPLNHELETMIARMKGLEACRVFGSGYMANMGTIPVLVGKSDVVVMDELSHACMHAGAQLSGAEVRLFKHNDVSDARLQMQSLPAGARVLLLTETVFSMDGDLAPLQELQALCEEFGAWMMTDDAHGFGVIKQDNPALIQMGTLSKAVGVYGGYVCGPSAFIELLISRARTFVFTTGLPPQVLGAALEAVSIIDRDKQLAKSVMSKTKAFTDALGLPAPTSTIVPILLGEAKVALDVQAKLLEDGFHVSAIRPPTVPAGSSRLRIAFSAAHELDDILSLAESLKKHLPKGVLRT</sequence>
<accession>A0ABW2ILF9</accession>
<reference evidence="8" key="1">
    <citation type="journal article" date="2019" name="Int. J. Syst. Evol. Microbiol.">
        <title>The Global Catalogue of Microorganisms (GCM) 10K type strain sequencing project: providing services to taxonomists for standard genome sequencing and annotation.</title>
        <authorList>
            <consortium name="The Broad Institute Genomics Platform"/>
            <consortium name="The Broad Institute Genome Sequencing Center for Infectious Disease"/>
            <person name="Wu L."/>
            <person name="Ma J."/>
        </authorList>
    </citation>
    <scope>NUCLEOTIDE SEQUENCE [LARGE SCALE GENOMIC DNA]</scope>
    <source>
        <strain evidence="8">CCUG 51308</strain>
    </source>
</reference>
<dbReference type="InterPro" id="IPR001917">
    <property type="entry name" value="Aminotrans_II_pyridoxalP_BS"/>
</dbReference>
<keyword evidence="4 5" id="KW-0663">Pyridoxal phosphate</keyword>
<dbReference type="PROSITE" id="PS00599">
    <property type="entry name" value="AA_TRANSFER_CLASS_2"/>
    <property type="match status" value="1"/>
</dbReference>
<dbReference type="Gene3D" id="3.90.1150.10">
    <property type="entry name" value="Aspartate Aminotransferase, domain 1"/>
    <property type="match status" value="1"/>
</dbReference>
<evidence type="ECO:0000313" key="7">
    <source>
        <dbReference type="EMBL" id="MFC7291777.1"/>
    </source>
</evidence>
<comment type="caution">
    <text evidence="7">The sequence shown here is derived from an EMBL/GenBank/DDBJ whole genome shotgun (WGS) entry which is preliminary data.</text>
</comment>
<evidence type="ECO:0000256" key="4">
    <source>
        <dbReference type="ARBA" id="ARBA00022898"/>
    </source>
</evidence>
<dbReference type="PANTHER" id="PTHR13693">
    <property type="entry name" value="CLASS II AMINOTRANSFERASE/8-AMINO-7-OXONONANOATE SYNTHASE"/>
    <property type="match status" value="1"/>
</dbReference>
<dbReference type="Proteomes" id="UP001596492">
    <property type="component" value="Unassembled WGS sequence"/>
</dbReference>
<dbReference type="PANTHER" id="PTHR13693:SF77">
    <property type="entry name" value="8-AMINO-7-OXONONANOATE SYNTHASE"/>
    <property type="match status" value="1"/>
</dbReference>
<evidence type="ECO:0000256" key="2">
    <source>
        <dbReference type="ARBA" id="ARBA00010008"/>
    </source>
</evidence>
<organism evidence="7 8">
    <name type="scientific">Hirschia litorea</name>
    <dbReference type="NCBI Taxonomy" id="1199156"/>
    <lineage>
        <taxon>Bacteria</taxon>
        <taxon>Pseudomonadati</taxon>
        <taxon>Pseudomonadota</taxon>
        <taxon>Alphaproteobacteria</taxon>
        <taxon>Hyphomonadales</taxon>
        <taxon>Hyphomonadaceae</taxon>
        <taxon>Hirschia</taxon>
    </lineage>
</organism>
<gene>
    <name evidence="7" type="ORF">ACFQS8_09140</name>
</gene>
<dbReference type="Pfam" id="PF00155">
    <property type="entry name" value="Aminotran_1_2"/>
    <property type="match status" value="1"/>
</dbReference>
<dbReference type="GO" id="GO:0008483">
    <property type="term" value="F:transaminase activity"/>
    <property type="evidence" value="ECO:0007669"/>
    <property type="project" value="UniProtKB-KW"/>
</dbReference>
<protein>
    <submittedName>
        <fullName evidence="7">Aminotransferase class I/II-fold pyridoxal phosphate-dependent enzyme</fullName>
    </submittedName>
</protein>
<proteinExistence type="inferred from homology"/>
<dbReference type="InterPro" id="IPR004839">
    <property type="entry name" value="Aminotransferase_I/II_large"/>
</dbReference>
<dbReference type="InterPro" id="IPR015424">
    <property type="entry name" value="PyrdxlP-dep_Trfase"/>
</dbReference>
<evidence type="ECO:0000256" key="3">
    <source>
        <dbReference type="ARBA" id="ARBA00022679"/>
    </source>
</evidence>
<evidence type="ECO:0000259" key="6">
    <source>
        <dbReference type="Pfam" id="PF00155"/>
    </source>
</evidence>
<dbReference type="SUPFAM" id="SSF53383">
    <property type="entry name" value="PLP-dependent transferases"/>
    <property type="match status" value="1"/>
</dbReference>
<evidence type="ECO:0000256" key="5">
    <source>
        <dbReference type="RuleBase" id="RU003693"/>
    </source>
</evidence>
<feature type="domain" description="Aminotransferase class I/classII large" evidence="6">
    <location>
        <begin position="57"/>
        <end position="380"/>
    </location>
</feature>
<name>A0ABW2ILF9_9PROT</name>
<dbReference type="InterPro" id="IPR015421">
    <property type="entry name" value="PyrdxlP-dep_Trfase_major"/>
</dbReference>
<dbReference type="EMBL" id="JBHTBR010000005">
    <property type="protein sequence ID" value="MFC7291777.1"/>
    <property type="molecule type" value="Genomic_DNA"/>
</dbReference>
<keyword evidence="7" id="KW-0032">Aminotransferase</keyword>
<keyword evidence="8" id="KW-1185">Reference proteome</keyword>
<comment type="similarity">
    <text evidence="2">Belongs to the class-II pyridoxal-phosphate-dependent aminotransferase family. BioF subfamily.</text>
</comment>
<keyword evidence="3" id="KW-0808">Transferase</keyword>
<evidence type="ECO:0000313" key="8">
    <source>
        <dbReference type="Proteomes" id="UP001596492"/>
    </source>
</evidence>
<dbReference type="InterPro" id="IPR050087">
    <property type="entry name" value="AON_synthase_class-II"/>
</dbReference>
<dbReference type="InterPro" id="IPR015422">
    <property type="entry name" value="PyrdxlP-dep_Trfase_small"/>
</dbReference>
<evidence type="ECO:0000256" key="1">
    <source>
        <dbReference type="ARBA" id="ARBA00001933"/>
    </source>
</evidence>
<comment type="cofactor">
    <cofactor evidence="1 5">
        <name>pyridoxal 5'-phosphate</name>
        <dbReference type="ChEBI" id="CHEBI:597326"/>
    </cofactor>
</comment>